<dbReference type="Gene3D" id="1.10.10.60">
    <property type="entry name" value="Homeodomain-like"/>
    <property type="match status" value="1"/>
</dbReference>
<dbReference type="Pfam" id="PF25601">
    <property type="entry name" value="AAA_lid_14"/>
    <property type="match status" value="1"/>
</dbReference>
<keyword evidence="6" id="KW-0175">Coiled coil</keyword>
<feature type="coiled-coil region" evidence="6">
    <location>
        <begin position="120"/>
        <end position="147"/>
    </location>
</feature>
<evidence type="ECO:0000256" key="2">
    <source>
        <dbReference type="ARBA" id="ARBA00022840"/>
    </source>
</evidence>
<feature type="domain" description="PAS" evidence="8">
    <location>
        <begin position="11"/>
        <end position="64"/>
    </location>
</feature>
<evidence type="ECO:0000256" key="1">
    <source>
        <dbReference type="ARBA" id="ARBA00022741"/>
    </source>
</evidence>
<reference evidence="9" key="2">
    <citation type="submission" date="2021-04" db="EMBL/GenBank/DDBJ databases">
        <authorList>
            <person name="Liu J."/>
        </authorList>
    </citation>
    <scope>NUCLEOTIDE SEQUENCE</scope>
    <source>
        <strain evidence="9">BAD-6</strain>
    </source>
</reference>
<keyword evidence="2" id="KW-0067">ATP-binding</keyword>
<keyword evidence="4" id="KW-0238">DNA-binding</keyword>
<organism evidence="9 10">
    <name type="scientific">Sinanaerobacter chloroacetimidivorans</name>
    <dbReference type="NCBI Taxonomy" id="2818044"/>
    <lineage>
        <taxon>Bacteria</taxon>
        <taxon>Bacillati</taxon>
        <taxon>Bacillota</taxon>
        <taxon>Clostridia</taxon>
        <taxon>Peptostreptococcales</taxon>
        <taxon>Anaerovoracaceae</taxon>
        <taxon>Sinanaerobacter</taxon>
    </lineage>
</organism>
<dbReference type="PROSITE" id="PS50112">
    <property type="entry name" value="PAS"/>
    <property type="match status" value="1"/>
</dbReference>
<dbReference type="GO" id="GO:0005524">
    <property type="term" value="F:ATP binding"/>
    <property type="evidence" value="ECO:0007669"/>
    <property type="project" value="UniProtKB-KW"/>
</dbReference>
<dbReference type="PANTHER" id="PTHR32071">
    <property type="entry name" value="TRANSCRIPTIONAL REGULATORY PROTEIN"/>
    <property type="match status" value="1"/>
</dbReference>
<gene>
    <name evidence="9" type="ORF">KCX82_13505</name>
</gene>
<dbReference type="CDD" id="cd00009">
    <property type="entry name" value="AAA"/>
    <property type="match status" value="1"/>
</dbReference>
<dbReference type="InterPro" id="IPR025943">
    <property type="entry name" value="Sigma_54_int_dom_ATP-bd_2"/>
</dbReference>
<dbReference type="SMART" id="SM00091">
    <property type="entry name" value="PAS"/>
    <property type="match status" value="1"/>
</dbReference>
<dbReference type="PROSITE" id="PS50045">
    <property type="entry name" value="SIGMA54_INTERACT_4"/>
    <property type="match status" value="1"/>
</dbReference>
<keyword evidence="10" id="KW-1185">Reference proteome</keyword>
<evidence type="ECO:0000256" key="3">
    <source>
        <dbReference type="ARBA" id="ARBA00023015"/>
    </source>
</evidence>
<protein>
    <submittedName>
        <fullName evidence="9">Sigma 54-interacting transcriptional regulator</fullName>
    </submittedName>
</protein>
<dbReference type="Gene3D" id="3.40.50.300">
    <property type="entry name" value="P-loop containing nucleotide triphosphate hydrolases"/>
    <property type="match status" value="1"/>
</dbReference>
<dbReference type="PANTHER" id="PTHR32071:SF57">
    <property type="entry name" value="C4-DICARBOXYLATE TRANSPORT TRANSCRIPTIONAL REGULATORY PROTEIN DCTD"/>
    <property type="match status" value="1"/>
</dbReference>
<dbReference type="InterPro" id="IPR058031">
    <property type="entry name" value="AAA_lid_NorR"/>
</dbReference>
<comment type="caution">
    <text evidence="9">The sequence shown here is derived from an EMBL/GenBank/DDBJ whole genome shotgun (WGS) entry which is preliminary data.</text>
</comment>
<keyword evidence="1" id="KW-0547">Nucleotide-binding</keyword>
<evidence type="ECO:0000256" key="5">
    <source>
        <dbReference type="ARBA" id="ARBA00023163"/>
    </source>
</evidence>
<dbReference type="Gene3D" id="1.10.8.60">
    <property type="match status" value="1"/>
</dbReference>
<accession>A0A8J7W152</accession>
<dbReference type="EMBL" id="JAGSND010000009">
    <property type="protein sequence ID" value="MBR0598902.1"/>
    <property type="molecule type" value="Genomic_DNA"/>
</dbReference>
<dbReference type="Pfam" id="PF13426">
    <property type="entry name" value="PAS_9"/>
    <property type="match status" value="1"/>
</dbReference>
<name>A0A8J7W152_9FIRM</name>
<dbReference type="Gene3D" id="3.30.450.20">
    <property type="entry name" value="PAS domain"/>
    <property type="match status" value="1"/>
</dbReference>
<dbReference type="FunFam" id="3.40.50.300:FF:000006">
    <property type="entry name" value="DNA-binding transcriptional regulator NtrC"/>
    <property type="match status" value="1"/>
</dbReference>
<dbReference type="PROSITE" id="PS00675">
    <property type="entry name" value="SIGMA54_INTERACT_1"/>
    <property type="match status" value="1"/>
</dbReference>
<dbReference type="SUPFAM" id="SSF55785">
    <property type="entry name" value="PYP-like sensor domain (PAS domain)"/>
    <property type="match status" value="1"/>
</dbReference>
<dbReference type="InterPro" id="IPR035965">
    <property type="entry name" value="PAS-like_dom_sf"/>
</dbReference>
<reference evidence="9" key="1">
    <citation type="submission" date="2021-04" db="EMBL/GenBank/DDBJ databases">
        <title>Sinoanaerobacter chloroacetimidivorans sp. nov., an obligate anaerobic bacterium isolated from anaerobic sludge.</title>
        <authorList>
            <person name="Bao Y."/>
        </authorList>
    </citation>
    <scope>NUCLEOTIDE SEQUENCE</scope>
    <source>
        <strain evidence="9">BAD-6</strain>
    </source>
</reference>
<dbReference type="CDD" id="cd00130">
    <property type="entry name" value="PAS"/>
    <property type="match status" value="1"/>
</dbReference>
<evidence type="ECO:0000313" key="10">
    <source>
        <dbReference type="Proteomes" id="UP000675664"/>
    </source>
</evidence>
<evidence type="ECO:0000256" key="6">
    <source>
        <dbReference type="SAM" id="Coils"/>
    </source>
</evidence>
<keyword evidence="5" id="KW-0804">Transcription</keyword>
<evidence type="ECO:0000313" key="9">
    <source>
        <dbReference type="EMBL" id="MBR0598902.1"/>
    </source>
</evidence>
<dbReference type="InterPro" id="IPR003593">
    <property type="entry name" value="AAA+_ATPase"/>
</dbReference>
<feature type="domain" description="Sigma-54 factor interaction" evidence="7">
    <location>
        <begin position="155"/>
        <end position="384"/>
    </location>
</feature>
<dbReference type="InterPro" id="IPR025944">
    <property type="entry name" value="Sigma_54_int_dom_CS"/>
</dbReference>
<proteinExistence type="predicted"/>
<evidence type="ECO:0000259" key="8">
    <source>
        <dbReference type="PROSITE" id="PS50112"/>
    </source>
</evidence>
<evidence type="ECO:0000259" key="7">
    <source>
        <dbReference type="PROSITE" id="PS50045"/>
    </source>
</evidence>
<dbReference type="Proteomes" id="UP000675664">
    <property type="component" value="Unassembled WGS sequence"/>
</dbReference>
<dbReference type="RefSeq" id="WP_227019027.1">
    <property type="nucleotide sequence ID" value="NZ_JAGSND010000009.1"/>
</dbReference>
<dbReference type="InterPro" id="IPR009057">
    <property type="entry name" value="Homeodomain-like_sf"/>
</dbReference>
<dbReference type="SUPFAM" id="SSF52540">
    <property type="entry name" value="P-loop containing nucleoside triphosphate hydrolases"/>
    <property type="match status" value="1"/>
</dbReference>
<dbReference type="InterPro" id="IPR025662">
    <property type="entry name" value="Sigma_54_int_dom_ATP-bd_1"/>
</dbReference>
<keyword evidence="3" id="KW-0805">Transcription regulation</keyword>
<dbReference type="PROSITE" id="PS00688">
    <property type="entry name" value="SIGMA54_INTERACT_3"/>
    <property type="match status" value="1"/>
</dbReference>
<dbReference type="InterPro" id="IPR000014">
    <property type="entry name" value="PAS"/>
</dbReference>
<dbReference type="GO" id="GO:0003677">
    <property type="term" value="F:DNA binding"/>
    <property type="evidence" value="ECO:0007669"/>
    <property type="project" value="UniProtKB-KW"/>
</dbReference>
<dbReference type="SUPFAM" id="SSF46689">
    <property type="entry name" value="Homeodomain-like"/>
    <property type="match status" value="1"/>
</dbReference>
<dbReference type="AlphaFoldDB" id="A0A8J7W152"/>
<dbReference type="InterPro" id="IPR002078">
    <property type="entry name" value="Sigma_54_int"/>
</dbReference>
<evidence type="ECO:0000256" key="4">
    <source>
        <dbReference type="ARBA" id="ARBA00023125"/>
    </source>
</evidence>
<sequence>MVNFNGLFQNHYEELSEILNCIKVGIYITDGKGNTILLNDESCKTGGLTRDEVVGKNMRELEEMGFIKESCVLRTLNSGAEENMIQNLGDGGEIFVTGVPCCRNHKIEYVVCTERDITEMSILKDLLKEKEEREEKYEKEILYLRNKSLEMSGNIITEDQKMKYIVENALRAARHDTTILLTGESGTGKEVFANLIYKNSSRVGKPFIKINCAAIPENLLESEFFGYDKGAFTGADKDGKMGIFELADGGTLFLDEIGELPTHLQSKLLRCLQEKEIMRIGGQKSIPVDVRIIAATNANLKNAIEKGTFREDLYYRLNILPIELIPLRERKGDIEKLTYHFMDKYTKKYIVEKKITNEAIQALKKYHWPGNVRELENVIERIIISFDGIEITKFQVNRLLYGDSDNPKKIKILEGATYKQLMEEYERQILKEMMKKYKKASLISKKLDINKSTLSRRLAKYNIRDEEEVSKLKQI</sequence>
<dbReference type="PROSITE" id="PS00676">
    <property type="entry name" value="SIGMA54_INTERACT_2"/>
    <property type="match status" value="1"/>
</dbReference>
<dbReference type="InterPro" id="IPR027417">
    <property type="entry name" value="P-loop_NTPase"/>
</dbReference>
<dbReference type="Pfam" id="PF00158">
    <property type="entry name" value="Sigma54_activat"/>
    <property type="match status" value="1"/>
</dbReference>
<dbReference type="SMART" id="SM00382">
    <property type="entry name" value="AAA"/>
    <property type="match status" value="1"/>
</dbReference>
<dbReference type="NCBIfam" id="TIGR00229">
    <property type="entry name" value="sensory_box"/>
    <property type="match status" value="1"/>
</dbReference>
<dbReference type="GO" id="GO:0006355">
    <property type="term" value="P:regulation of DNA-templated transcription"/>
    <property type="evidence" value="ECO:0007669"/>
    <property type="project" value="InterPro"/>
</dbReference>